<dbReference type="EMBL" id="NIPX01000010">
    <property type="protein sequence ID" value="OWJ84017.1"/>
    <property type="molecule type" value="Genomic_DNA"/>
</dbReference>
<dbReference type="OrthoDB" id="9342475at2"/>
<evidence type="ECO:0000313" key="1">
    <source>
        <dbReference type="EMBL" id="OWJ84017.1"/>
    </source>
</evidence>
<dbReference type="Gene3D" id="2.160.20.10">
    <property type="entry name" value="Single-stranded right-handed beta-helix, Pectin lyase-like"/>
    <property type="match status" value="1"/>
</dbReference>
<dbReference type="Gene3D" id="2.60.120.200">
    <property type="match status" value="2"/>
</dbReference>
<dbReference type="RefSeq" id="WP_088233581.1">
    <property type="nucleotide sequence ID" value="NZ_NIPX01000010.1"/>
</dbReference>
<dbReference type="SUPFAM" id="SSF49899">
    <property type="entry name" value="Concanavalin A-like lectins/glucanases"/>
    <property type="match status" value="2"/>
</dbReference>
<organism evidence="1 2">
    <name type="scientific">Haematobacter missouriensis</name>
    <dbReference type="NCBI Taxonomy" id="366616"/>
    <lineage>
        <taxon>Bacteria</taxon>
        <taxon>Pseudomonadati</taxon>
        <taxon>Pseudomonadota</taxon>
        <taxon>Alphaproteobacteria</taxon>
        <taxon>Rhodobacterales</taxon>
        <taxon>Paracoccaceae</taxon>
        <taxon>Haematobacter</taxon>
    </lineage>
</organism>
<reference evidence="1 2" key="1">
    <citation type="submission" date="2016-11" db="EMBL/GenBank/DDBJ databases">
        <title>Comparison of Traditional DNA-DNA Hybridization with In Silico Genomic Analysis.</title>
        <authorList>
            <person name="Nicholson A.C."/>
            <person name="Sammons S."/>
            <person name="Humrighouse B.W."/>
            <person name="Graziano J."/>
            <person name="Lasker B."/>
            <person name="Whitney A.M."/>
            <person name="Mcquiston J.R."/>
        </authorList>
    </citation>
    <scope>NUCLEOTIDE SEQUENCE [LARGE SCALE GENOMIC DNA]</scope>
    <source>
        <strain evidence="1 2">H2381</strain>
    </source>
</reference>
<dbReference type="InterPro" id="IPR012334">
    <property type="entry name" value="Pectin_lyas_fold"/>
</dbReference>
<dbReference type="InterPro" id="IPR013320">
    <property type="entry name" value="ConA-like_dom_sf"/>
</dbReference>
<dbReference type="SUPFAM" id="SSF51126">
    <property type="entry name" value="Pectin lyase-like"/>
    <property type="match status" value="1"/>
</dbReference>
<accession>A0A212AR73</accession>
<dbReference type="Pfam" id="PF13385">
    <property type="entry name" value="Laminin_G_3"/>
    <property type="match status" value="2"/>
</dbReference>
<evidence type="ECO:0000313" key="2">
    <source>
        <dbReference type="Proteomes" id="UP000196640"/>
    </source>
</evidence>
<dbReference type="AlphaFoldDB" id="A0A212AR73"/>
<name>A0A212AR73_9RHOB</name>
<comment type="caution">
    <text evidence="1">The sequence shown here is derived from an EMBL/GenBank/DDBJ whole genome shotgun (WGS) entry which is preliminary data.</text>
</comment>
<proteinExistence type="predicted"/>
<sequence length="748" mass="79803">MSTKLVTSRSELLSALKAVQGGDTILLADGDYGSLVLDSKYLKNIGIYDIPVAIRALNPGEASFGNIDLKYVQNLDFDGLEVRGTLKAWYNSSDIGIRNSEVTSVHLRNATDVELINNDIGSDQMGIVVLNSSNVKVQNNYIHGVYEDMMRVVGNSGNVLIENNYFYDPVPGRGKHSDNIQMWSEGGKTPHDITIRGNIFYDDPETGATSSQGIFMASPSASGYKNILIEQNLMSVEQPNTIFINSGRNGENVVIQNNSLVTGKGELGAKIQLTGNASHAVTVDGNVAVGYRDVSGSATLGDNHFFGTGAWYYASQDQTNIYQDPDTTSWKGFLPVAGSAIDFGSSYGAQERLKELLAGVENDFGATRLVTEAAGAQSFRGISSSWAELAAFGDDRLALSEGTISLTFEASTVDNKNWYHQRAIIAKDATGLGDGFSAVIDDGTLVIRFEDDTGVQTISHAGLQAGTAYDLTVSFEDGLGRAWLDGNLIGSVETHMDWSDNAAALIVGADNGSTEMDGSRLRSFFSGTISNVRIYDEGMTHKEVSPYNAVREADLALLKAAGDLSKVAAYHGGIETFGNKTSDRVVVENGHDMPLTEGTIVLNFNPDITYGGRGLVAKDSAGLGNGFYAAISGGTLKIVFEDDQGAQTISHSGVERYTDYHLVTSFGDGKASAWLNGELIGTVATQMDWTDNHDQIVLGATTGQSAAGSLSNLKSPYDGTINGLLVLNESMTAQEVAAYIDAHPTLIV</sequence>
<dbReference type="Proteomes" id="UP000196640">
    <property type="component" value="Unassembled WGS sequence"/>
</dbReference>
<dbReference type="InterPro" id="IPR011050">
    <property type="entry name" value="Pectin_lyase_fold/virulence"/>
</dbReference>
<dbReference type="InterPro" id="IPR039513">
    <property type="entry name" value="PL-6"/>
</dbReference>
<dbReference type="Pfam" id="PF14592">
    <property type="entry name" value="Chondroitinas_B"/>
    <property type="match status" value="1"/>
</dbReference>
<protein>
    <submittedName>
        <fullName evidence="1">Uncharacterized protein</fullName>
    </submittedName>
</protein>
<gene>
    <name evidence="1" type="ORF">CDV52_08985</name>
</gene>